<sequence>MRRIIIRLRERQDVMCRIFRDNCDRTRTSMPEAIQLYRWQSGISIQILHNLPHARPSCLYRVSTKLAKLQNQVHFLYHIFSFQSRITCLKNGSPSPVLKDPVSQNNLLR</sequence>
<dbReference type="AlphaFoldDB" id="A0A2P2P800"/>
<reference evidence="1" key="1">
    <citation type="submission" date="2018-02" db="EMBL/GenBank/DDBJ databases">
        <title>Rhizophora mucronata_Transcriptome.</title>
        <authorList>
            <person name="Meera S.P."/>
            <person name="Sreeshan A."/>
            <person name="Augustine A."/>
        </authorList>
    </citation>
    <scope>NUCLEOTIDE SEQUENCE</scope>
    <source>
        <tissue evidence="1">Leaf</tissue>
    </source>
</reference>
<accession>A0A2P2P800</accession>
<organism evidence="1">
    <name type="scientific">Rhizophora mucronata</name>
    <name type="common">Asiatic mangrove</name>
    <dbReference type="NCBI Taxonomy" id="61149"/>
    <lineage>
        <taxon>Eukaryota</taxon>
        <taxon>Viridiplantae</taxon>
        <taxon>Streptophyta</taxon>
        <taxon>Embryophyta</taxon>
        <taxon>Tracheophyta</taxon>
        <taxon>Spermatophyta</taxon>
        <taxon>Magnoliopsida</taxon>
        <taxon>eudicotyledons</taxon>
        <taxon>Gunneridae</taxon>
        <taxon>Pentapetalae</taxon>
        <taxon>rosids</taxon>
        <taxon>fabids</taxon>
        <taxon>Malpighiales</taxon>
        <taxon>Rhizophoraceae</taxon>
        <taxon>Rhizophora</taxon>
    </lineage>
</organism>
<dbReference type="EMBL" id="GGEC01070289">
    <property type="protein sequence ID" value="MBX50773.1"/>
    <property type="molecule type" value="Transcribed_RNA"/>
</dbReference>
<proteinExistence type="predicted"/>
<protein>
    <submittedName>
        <fullName evidence="1">Uncharacterized protein</fullName>
    </submittedName>
</protein>
<name>A0A2P2P800_RHIMU</name>
<evidence type="ECO:0000313" key="1">
    <source>
        <dbReference type="EMBL" id="MBX50773.1"/>
    </source>
</evidence>